<keyword evidence="1" id="KW-1133">Transmembrane helix</keyword>
<reference evidence="2" key="1">
    <citation type="submission" date="2020-10" db="EMBL/GenBank/DDBJ databases">
        <authorList>
            <person name="Gilroy R."/>
        </authorList>
    </citation>
    <scope>NUCLEOTIDE SEQUENCE</scope>
    <source>
        <strain evidence="2">E3-2379</strain>
    </source>
</reference>
<gene>
    <name evidence="2" type="ORF">IAC13_08600</name>
</gene>
<dbReference type="Proteomes" id="UP000823618">
    <property type="component" value="Unassembled WGS sequence"/>
</dbReference>
<dbReference type="PROSITE" id="PS51257">
    <property type="entry name" value="PROKAR_LIPOPROTEIN"/>
    <property type="match status" value="1"/>
</dbReference>
<evidence type="ECO:0000313" key="3">
    <source>
        <dbReference type="Proteomes" id="UP000823618"/>
    </source>
</evidence>
<reference evidence="2" key="2">
    <citation type="journal article" date="2021" name="PeerJ">
        <title>Extensive microbial diversity within the chicken gut microbiome revealed by metagenomics and culture.</title>
        <authorList>
            <person name="Gilroy R."/>
            <person name="Ravi A."/>
            <person name="Getino M."/>
            <person name="Pursley I."/>
            <person name="Horton D.L."/>
            <person name="Alikhan N.F."/>
            <person name="Baker D."/>
            <person name="Gharbi K."/>
            <person name="Hall N."/>
            <person name="Watson M."/>
            <person name="Adriaenssens E.M."/>
            <person name="Foster-Nyarko E."/>
            <person name="Jarju S."/>
            <person name="Secka A."/>
            <person name="Antonio M."/>
            <person name="Oren A."/>
            <person name="Chaudhuri R.R."/>
            <person name="La Ragione R."/>
            <person name="Hildebrand F."/>
            <person name="Pallen M.J."/>
        </authorList>
    </citation>
    <scope>NUCLEOTIDE SEQUENCE</scope>
    <source>
        <strain evidence="2">E3-2379</strain>
    </source>
</reference>
<feature type="transmembrane region" description="Helical" evidence="1">
    <location>
        <begin position="230"/>
        <end position="250"/>
    </location>
</feature>
<evidence type="ECO:0000313" key="2">
    <source>
        <dbReference type="EMBL" id="MBO8463975.1"/>
    </source>
</evidence>
<accession>A0A9D9I1L4</accession>
<feature type="transmembrane region" description="Helical" evidence="1">
    <location>
        <begin position="104"/>
        <end position="132"/>
    </location>
</feature>
<organism evidence="2 3">
    <name type="scientific">Candidatus Scybalomonas excrementavium</name>
    <dbReference type="NCBI Taxonomy" id="2840943"/>
    <lineage>
        <taxon>Bacteria</taxon>
        <taxon>Bacillati</taxon>
        <taxon>Bacillota</taxon>
        <taxon>Clostridia</taxon>
        <taxon>Lachnospirales</taxon>
        <taxon>Lachnospiraceae</taxon>
        <taxon>Lachnospiraceae incertae sedis</taxon>
        <taxon>Candidatus Scybalomonas</taxon>
    </lineage>
</organism>
<feature type="transmembrane region" description="Helical" evidence="1">
    <location>
        <begin position="63"/>
        <end position="83"/>
    </location>
</feature>
<protein>
    <recommendedName>
        <fullName evidence="4">ABC-2 family transporter protein</fullName>
    </recommendedName>
</protein>
<evidence type="ECO:0008006" key="4">
    <source>
        <dbReference type="Google" id="ProtNLM"/>
    </source>
</evidence>
<feature type="transmembrane region" description="Helical" evidence="1">
    <location>
        <begin position="191"/>
        <end position="210"/>
    </location>
</feature>
<dbReference type="AlphaFoldDB" id="A0A9D9I1L4"/>
<comment type="caution">
    <text evidence="2">The sequence shown here is derived from an EMBL/GenBank/DDBJ whole genome shotgun (WGS) entry which is preliminary data.</text>
</comment>
<evidence type="ECO:0000256" key="1">
    <source>
        <dbReference type="SAM" id="Phobius"/>
    </source>
</evidence>
<keyword evidence="1" id="KW-0812">Transmembrane</keyword>
<dbReference type="EMBL" id="JADIML010000238">
    <property type="protein sequence ID" value="MBO8463975.1"/>
    <property type="molecule type" value="Genomic_DNA"/>
</dbReference>
<feature type="transmembrane region" description="Helical" evidence="1">
    <location>
        <begin position="159"/>
        <end position="179"/>
    </location>
</feature>
<sequence length="264" mass="30257">MKSFIFESLKKAMLSIPFFVSCGLVIVTMLGAVYLDYRFDGINIGQCSAIEIFLRGYYYSNSILPIVATIICTLPFSSCYAMDHQSGYEKNLMVRMGRKKYFQSRFCTTGIMGALSFLLPMVVYFIIALIFFQEPISQERMSELIRHSPYESLTIISPYLYVGMIVIHCSIFGMVYGVLGFAISFFIKKKYVAWTVPFFLTIVFSLFAMYVNLTSIEPMSIFAVKRNIHISLGTILGEFFVIFVGSYLIAKKKLERDMKDDKEF</sequence>
<keyword evidence="1" id="KW-0472">Membrane</keyword>
<proteinExistence type="predicted"/>
<name>A0A9D9I1L4_9FIRM</name>
<feature type="transmembrane region" description="Helical" evidence="1">
    <location>
        <begin position="12"/>
        <end position="35"/>
    </location>
</feature>